<dbReference type="Proteomes" id="UP001438707">
    <property type="component" value="Unassembled WGS sequence"/>
</dbReference>
<feature type="compositionally biased region" description="Basic and acidic residues" evidence="7">
    <location>
        <begin position="650"/>
        <end position="659"/>
    </location>
</feature>
<feature type="transmembrane region" description="Helical" evidence="8">
    <location>
        <begin position="364"/>
        <end position="390"/>
    </location>
</feature>
<keyword evidence="3" id="KW-0813">Transport</keyword>
<evidence type="ECO:0000256" key="6">
    <source>
        <dbReference type="ARBA" id="ARBA00023136"/>
    </source>
</evidence>
<feature type="compositionally biased region" description="Basic and acidic residues" evidence="7">
    <location>
        <begin position="699"/>
        <end position="718"/>
    </location>
</feature>
<evidence type="ECO:0000256" key="2">
    <source>
        <dbReference type="ARBA" id="ARBA00005697"/>
    </source>
</evidence>
<sequence length="949" mass="101271">MSAQVAKVRDVYHISWDAVNTRFANSYVGKYFKLTERGSTLSQELFAGSVTFITLSYILAVNALIISDTGGPCSEADCTGIDRTSNCRYNGDAGYLECVANVKSNLITATSAGSGLGCLLMGLGANLPLATAPGMGLNAYFAYNVVGYRGSGNVSYPNALAAVFIEGWVFVILAVTGLRQRLINLVPKPLMLATTAGIGLQLAFIGLQSAEGFGISVYSRSTLVTLGGCPASDQTPTYEISNPSQLCSAGLNAAGLPVNLPPPGFSSGCNDHLMESATVWLGLAGLVVIAVMMAKSFRGTLAVGILFVTIISWIPGHAASYIGDGADIQGGEARRRELRRVVAWPSLNKTGAQISWTGFENSDFWIALITFCYIDLIDTYNTVFSMSYFLNQFIPGFVDSKQNFQRRTFTFCVDGLTSVIGSLMGSSGITAFVESASGIRAGGRTGLTALTVALYFGVTLFFNPLISNIPPYAIGPALITVGALMMMNIVRIPWDQSAVMLPCFVTIITIPLTFSIAYGIFAGIIGYCLVNGITYVMDKIGDGFRWLVRWHRNEHGEDDVLASSSSGPDFKRTTSRALSASQLADRRSSGLGDAARTTAHASHHGIRPGLLPFKPRTAELEKSSSSSNGSGGATPPGGRTKLVLPFAKGNRRDTDDISRASETPRSLPRTSPEGGPFQQSLRVKFQSPAGEQGAVGEPGDSKHSKRSDAVDSNKDASVKSEPLAIPHSKDPGGLSDKVAKQAGSDNDSDWDFPSDQPKTGAGADEAQHLDDPSKSFGKASVGSWTFPSYMGRPGELREAESNRSSYEATSSLGLNSRSISMMRSPFAEADQEVVAARPPSEQNMFASFHPRASFVTEDDLEAQQHQQQLPQHLPAASQRNISQLRPLAPIMSMSGQEMPSRESSDEIAPANDPRPRAPANDPRPLHLTRHASSTSLHSDASEHVFAVDD</sequence>
<dbReference type="AlphaFoldDB" id="A0AAW1S4W4"/>
<evidence type="ECO:0000313" key="10">
    <source>
        <dbReference type="Proteomes" id="UP001438707"/>
    </source>
</evidence>
<dbReference type="GO" id="GO:0005886">
    <property type="term" value="C:plasma membrane"/>
    <property type="evidence" value="ECO:0007669"/>
    <property type="project" value="TreeGrafter"/>
</dbReference>
<dbReference type="PANTHER" id="PTHR43337">
    <property type="entry name" value="XANTHINE/URACIL PERMEASE C887.17-RELATED"/>
    <property type="match status" value="1"/>
</dbReference>
<dbReference type="Pfam" id="PF00860">
    <property type="entry name" value="Xan_ur_permease"/>
    <property type="match status" value="2"/>
</dbReference>
<dbReference type="GO" id="GO:0012505">
    <property type="term" value="C:endomembrane system"/>
    <property type="evidence" value="ECO:0007669"/>
    <property type="project" value="UniProtKB-SubCell"/>
</dbReference>
<protein>
    <recommendedName>
        <fullName evidence="11">Xanthine/uracil permease</fullName>
    </recommendedName>
</protein>
<feature type="transmembrane region" description="Helical" evidence="8">
    <location>
        <begin position="504"/>
        <end position="530"/>
    </location>
</feature>
<keyword evidence="4 8" id="KW-0812">Transmembrane</keyword>
<keyword evidence="6 8" id="KW-0472">Membrane</keyword>
<evidence type="ECO:0000256" key="8">
    <source>
        <dbReference type="SAM" id="Phobius"/>
    </source>
</evidence>
<feature type="transmembrane region" description="Helical" evidence="8">
    <location>
        <begin position="45"/>
        <end position="66"/>
    </location>
</feature>
<evidence type="ECO:0008006" key="11">
    <source>
        <dbReference type="Google" id="ProtNLM"/>
    </source>
</evidence>
<dbReference type="GO" id="GO:0015853">
    <property type="term" value="P:adenine transport"/>
    <property type="evidence" value="ECO:0007669"/>
    <property type="project" value="TreeGrafter"/>
</dbReference>
<reference evidence="9 10" key="1">
    <citation type="journal article" date="2024" name="Nat. Commun.">
        <title>Phylogenomics reveals the evolutionary origins of lichenization in chlorophyte algae.</title>
        <authorList>
            <person name="Puginier C."/>
            <person name="Libourel C."/>
            <person name="Otte J."/>
            <person name="Skaloud P."/>
            <person name="Haon M."/>
            <person name="Grisel S."/>
            <person name="Petersen M."/>
            <person name="Berrin J.G."/>
            <person name="Delaux P.M."/>
            <person name="Dal Grande F."/>
            <person name="Keller J."/>
        </authorList>
    </citation>
    <scope>NUCLEOTIDE SEQUENCE [LARGE SCALE GENOMIC DNA]</scope>
    <source>
        <strain evidence="9 10">SAG 2145</strain>
    </source>
</reference>
<feature type="transmembrane region" description="Helical" evidence="8">
    <location>
        <begin position="190"/>
        <end position="210"/>
    </location>
</feature>
<dbReference type="PANTHER" id="PTHR43337:SF1">
    <property type="entry name" value="XANTHINE_URACIL PERMEASE C887.17-RELATED"/>
    <property type="match status" value="1"/>
</dbReference>
<comment type="similarity">
    <text evidence="2">Belongs to the nucleobase:cation symporter-2 (NCS2) (TC 2.A.40) family. Azg-like subfamily.</text>
</comment>
<evidence type="ECO:0000256" key="4">
    <source>
        <dbReference type="ARBA" id="ARBA00022692"/>
    </source>
</evidence>
<comment type="subcellular location">
    <subcellularLocation>
        <location evidence="1">Endomembrane system</location>
        <topology evidence="1">Multi-pass membrane protein</topology>
    </subcellularLocation>
</comment>
<gene>
    <name evidence="9" type="ORF">WJX74_010168</name>
</gene>
<dbReference type="GO" id="GO:0015854">
    <property type="term" value="P:guanine transport"/>
    <property type="evidence" value="ECO:0007669"/>
    <property type="project" value="TreeGrafter"/>
</dbReference>
<feature type="transmembrane region" description="Helical" evidence="8">
    <location>
        <begin position="159"/>
        <end position="178"/>
    </location>
</feature>
<evidence type="ECO:0000256" key="7">
    <source>
        <dbReference type="SAM" id="MobiDB-lite"/>
    </source>
</evidence>
<evidence type="ECO:0000256" key="5">
    <source>
        <dbReference type="ARBA" id="ARBA00022989"/>
    </source>
</evidence>
<dbReference type="InterPro" id="IPR006043">
    <property type="entry name" value="NCS2"/>
</dbReference>
<feature type="transmembrane region" description="Helical" evidence="8">
    <location>
        <begin position="473"/>
        <end position="492"/>
    </location>
</feature>
<evidence type="ECO:0000256" key="3">
    <source>
        <dbReference type="ARBA" id="ARBA00022448"/>
    </source>
</evidence>
<feature type="transmembrane region" description="Helical" evidence="8">
    <location>
        <begin position="411"/>
        <end position="433"/>
    </location>
</feature>
<organism evidence="9 10">
    <name type="scientific">Apatococcus lobatus</name>
    <dbReference type="NCBI Taxonomy" id="904363"/>
    <lineage>
        <taxon>Eukaryota</taxon>
        <taxon>Viridiplantae</taxon>
        <taxon>Chlorophyta</taxon>
        <taxon>core chlorophytes</taxon>
        <taxon>Trebouxiophyceae</taxon>
        <taxon>Chlorellales</taxon>
        <taxon>Chlorellaceae</taxon>
        <taxon>Apatococcus</taxon>
    </lineage>
</organism>
<evidence type="ECO:0000256" key="1">
    <source>
        <dbReference type="ARBA" id="ARBA00004127"/>
    </source>
</evidence>
<feature type="region of interest" description="Disordered" evidence="7">
    <location>
        <begin position="558"/>
        <end position="816"/>
    </location>
</feature>
<feature type="transmembrane region" description="Helical" evidence="8">
    <location>
        <begin position="277"/>
        <end position="294"/>
    </location>
</feature>
<dbReference type="GO" id="GO:0005345">
    <property type="term" value="F:purine nucleobase transmembrane transporter activity"/>
    <property type="evidence" value="ECO:0007669"/>
    <property type="project" value="TreeGrafter"/>
</dbReference>
<name>A0AAW1S4W4_9CHLO</name>
<accession>A0AAW1S4W4</accession>
<feature type="compositionally biased region" description="Basic and acidic residues" evidence="7">
    <location>
        <begin position="939"/>
        <end position="949"/>
    </location>
</feature>
<keyword evidence="10" id="KW-1185">Reference proteome</keyword>
<dbReference type="InterPro" id="IPR045018">
    <property type="entry name" value="Azg-like"/>
</dbReference>
<comment type="caution">
    <text evidence="9">The sequence shown here is derived from an EMBL/GenBank/DDBJ whole genome shotgun (WGS) entry which is preliminary data.</text>
</comment>
<keyword evidence="5 8" id="KW-1133">Transmembrane helix</keyword>
<feature type="compositionally biased region" description="Low complexity" evidence="7">
    <location>
        <begin position="863"/>
        <end position="875"/>
    </location>
</feature>
<evidence type="ECO:0000313" key="9">
    <source>
        <dbReference type="EMBL" id="KAK9840461.1"/>
    </source>
</evidence>
<feature type="compositionally biased region" description="Polar residues" evidence="7">
    <location>
        <begin position="802"/>
        <end position="816"/>
    </location>
</feature>
<dbReference type="EMBL" id="JALJOS010000004">
    <property type="protein sequence ID" value="KAK9840461.1"/>
    <property type="molecule type" value="Genomic_DNA"/>
</dbReference>
<feature type="region of interest" description="Disordered" evidence="7">
    <location>
        <begin position="858"/>
        <end position="877"/>
    </location>
</feature>
<feature type="transmembrane region" description="Helical" evidence="8">
    <location>
        <begin position="301"/>
        <end position="322"/>
    </location>
</feature>
<feature type="transmembrane region" description="Helical" evidence="8">
    <location>
        <begin position="445"/>
        <end position="466"/>
    </location>
</feature>
<feature type="region of interest" description="Disordered" evidence="7">
    <location>
        <begin position="889"/>
        <end position="949"/>
    </location>
</feature>
<proteinExistence type="inferred from homology"/>